<sequence length="201" mass="22533">MKVLEEANVLLGTDKCIPKTVKLGSWSPFSTKEELLKQTPIEKANLVRDLVLAWAASGISHFVDLWSLNSLNSSLRILVVGFPVHASRAPEEQHVKKHSSAALRFYYVLSGGFVQAGTRSQPYAVRALQAVAEAYLFGLYEDADLCTIQVKSVIILPKDIELARRIRGELPKAAREREEHGTIMPNDRELAKRIRGRRSRE</sequence>
<keyword evidence="2" id="KW-0007">Acetylation</keyword>
<dbReference type="GO" id="GO:0030527">
    <property type="term" value="F:structural constituent of chromatin"/>
    <property type="evidence" value="ECO:0007669"/>
    <property type="project" value="InterPro"/>
</dbReference>
<organism evidence="5 6">
    <name type="scientific">Escallonia rubra</name>
    <dbReference type="NCBI Taxonomy" id="112253"/>
    <lineage>
        <taxon>Eukaryota</taxon>
        <taxon>Viridiplantae</taxon>
        <taxon>Streptophyta</taxon>
        <taxon>Embryophyta</taxon>
        <taxon>Tracheophyta</taxon>
        <taxon>Spermatophyta</taxon>
        <taxon>Magnoliopsida</taxon>
        <taxon>eudicotyledons</taxon>
        <taxon>Gunneridae</taxon>
        <taxon>Pentapetalae</taxon>
        <taxon>asterids</taxon>
        <taxon>campanulids</taxon>
        <taxon>Escalloniales</taxon>
        <taxon>Escalloniaceae</taxon>
        <taxon>Escallonia</taxon>
    </lineage>
</organism>
<dbReference type="GO" id="GO:0046982">
    <property type="term" value="F:protein heterodimerization activity"/>
    <property type="evidence" value="ECO:0007669"/>
    <property type="project" value="InterPro"/>
</dbReference>
<accession>A0AA88U6K7</accession>
<evidence type="ECO:0000256" key="2">
    <source>
        <dbReference type="ARBA" id="ARBA00022990"/>
    </source>
</evidence>
<dbReference type="PRINTS" id="PR00622">
    <property type="entry name" value="HISTONEH3"/>
</dbReference>
<dbReference type="Gene3D" id="1.10.20.10">
    <property type="entry name" value="Histone, subunit A"/>
    <property type="match status" value="1"/>
</dbReference>
<protein>
    <recommendedName>
        <fullName evidence="4">Core Histone H2A/H2B/H3 domain-containing protein</fullName>
    </recommendedName>
</protein>
<dbReference type="GO" id="GO:0000786">
    <property type="term" value="C:nucleosome"/>
    <property type="evidence" value="ECO:0007669"/>
    <property type="project" value="InterPro"/>
</dbReference>
<keyword evidence="6" id="KW-1185">Reference proteome</keyword>
<name>A0AA88U6K7_9ASTE</name>
<dbReference type="Proteomes" id="UP001187471">
    <property type="component" value="Unassembled WGS sequence"/>
</dbReference>
<dbReference type="InterPro" id="IPR009072">
    <property type="entry name" value="Histone-fold"/>
</dbReference>
<comment type="caution">
    <text evidence="5">The sequence shown here is derived from an EMBL/GenBank/DDBJ whole genome shotgun (WGS) entry which is preliminary data.</text>
</comment>
<feature type="domain" description="Core Histone H2A/H2B/H3" evidence="4">
    <location>
        <begin position="115"/>
        <end position="166"/>
    </location>
</feature>
<evidence type="ECO:0000256" key="1">
    <source>
        <dbReference type="ARBA" id="ARBA00010343"/>
    </source>
</evidence>
<dbReference type="Pfam" id="PF00125">
    <property type="entry name" value="Histone"/>
    <property type="match status" value="1"/>
</dbReference>
<reference evidence="5" key="1">
    <citation type="submission" date="2022-12" db="EMBL/GenBank/DDBJ databases">
        <title>Draft genome assemblies for two species of Escallonia (Escalloniales).</title>
        <authorList>
            <person name="Chanderbali A."/>
            <person name="Dervinis C."/>
            <person name="Anghel I."/>
            <person name="Soltis D."/>
            <person name="Soltis P."/>
            <person name="Zapata F."/>
        </authorList>
    </citation>
    <scope>NUCLEOTIDE SEQUENCE</scope>
    <source>
        <strain evidence="5">UCBG92.1500</strain>
        <tissue evidence="5">Leaf</tissue>
    </source>
</reference>
<evidence type="ECO:0000259" key="4">
    <source>
        <dbReference type="Pfam" id="PF00125"/>
    </source>
</evidence>
<evidence type="ECO:0000313" key="6">
    <source>
        <dbReference type="Proteomes" id="UP001187471"/>
    </source>
</evidence>
<comment type="similarity">
    <text evidence="1">Belongs to the histone H3 family.</text>
</comment>
<dbReference type="SMART" id="SM00428">
    <property type="entry name" value="H3"/>
    <property type="match status" value="1"/>
</dbReference>
<dbReference type="EMBL" id="JAVXUO010002497">
    <property type="protein sequence ID" value="KAK2972690.1"/>
    <property type="molecule type" value="Genomic_DNA"/>
</dbReference>
<feature type="region of interest" description="Disordered" evidence="3">
    <location>
        <begin position="176"/>
        <end position="201"/>
    </location>
</feature>
<dbReference type="PANTHER" id="PTHR11426">
    <property type="entry name" value="HISTONE H3"/>
    <property type="match status" value="1"/>
</dbReference>
<feature type="compositionally biased region" description="Basic and acidic residues" evidence="3">
    <location>
        <begin position="176"/>
        <end position="192"/>
    </location>
</feature>
<evidence type="ECO:0000313" key="5">
    <source>
        <dbReference type="EMBL" id="KAK2972690.1"/>
    </source>
</evidence>
<proteinExistence type="inferred from homology"/>
<evidence type="ECO:0000256" key="3">
    <source>
        <dbReference type="SAM" id="MobiDB-lite"/>
    </source>
</evidence>
<dbReference type="AlphaFoldDB" id="A0AA88U6K7"/>
<dbReference type="GO" id="GO:0003677">
    <property type="term" value="F:DNA binding"/>
    <property type="evidence" value="ECO:0007669"/>
    <property type="project" value="InterPro"/>
</dbReference>
<gene>
    <name evidence="5" type="ORF">RJ640_025541</name>
</gene>
<dbReference type="InterPro" id="IPR000164">
    <property type="entry name" value="Histone_H3/CENP-A"/>
</dbReference>
<dbReference type="InterPro" id="IPR007125">
    <property type="entry name" value="H2A/H2B/H3"/>
</dbReference>
<dbReference type="SUPFAM" id="SSF47113">
    <property type="entry name" value="Histone-fold"/>
    <property type="match status" value="1"/>
</dbReference>